<evidence type="ECO:0000256" key="1">
    <source>
        <dbReference type="SAM" id="Phobius"/>
    </source>
</evidence>
<keyword evidence="1" id="KW-0472">Membrane</keyword>
<proteinExistence type="predicted"/>
<protein>
    <submittedName>
        <fullName evidence="2">Uncharacterized protein</fullName>
    </submittedName>
</protein>
<keyword evidence="3" id="KW-1185">Reference proteome</keyword>
<evidence type="ECO:0000313" key="3">
    <source>
        <dbReference type="Proteomes" id="UP000467700"/>
    </source>
</evidence>
<comment type="caution">
    <text evidence="2">The sequence shown here is derived from an EMBL/GenBank/DDBJ whole genome shotgun (WGS) entry which is preliminary data.</text>
</comment>
<evidence type="ECO:0000313" key="2">
    <source>
        <dbReference type="EMBL" id="CAA7262132.1"/>
    </source>
</evidence>
<sequence>MHDLCSHPEIEFRAAELVRNGPIVDVEIEDRQGSNTLVDVLEIHQDKVEWRLNLDHGGLLDLVPYENNPLNEPQPLRIFFFEDFSFLSQHAPDQYPYTEVNSTGHWMRQLFGVSPLFLTVATRVYGEIRGNDCFVRRDAQSRPVALDGFYHFSMGKGRSTSIWFSHSLLKNGSSTYIVHKFPEDARSVLLKCSQQREPELLRRPLAIDAFLAECILLHWERAWDGHAAQLKQYESESKSSMTPSETAHAIESLHYLSRSLYGLQGHLADFLDTIQHFYGIQQSFLRCAGTDADELANSANESLDFLQSKANFVTRWTGIHRERVGVQIDLFFNLANQLDSRTNLEIAKLTSKISVSTQRDSSAMITYDHPFSALLYPYAPFLLLRANVNDLGGQAFFSMVFFDTQPDARGHPTLIVGPQLWIYVVATIMLTILVLCTWGSWQYRRVRRHAKSLDVETLAGISVNGNDDKIQLIAMKEKPE</sequence>
<feature type="transmembrane region" description="Helical" evidence="1">
    <location>
        <begin position="420"/>
        <end position="441"/>
    </location>
</feature>
<organism evidence="2 3">
    <name type="scientific">Cyclocybe aegerita</name>
    <name type="common">Black poplar mushroom</name>
    <name type="synonym">Agrocybe aegerita</name>
    <dbReference type="NCBI Taxonomy" id="1973307"/>
    <lineage>
        <taxon>Eukaryota</taxon>
        <taxon>Fungi</taxon>
        <taxon>Dikarya</taxon>
        <taxon>Basidiomycota</taxon>
        <taxon>Agaricomycotina</taxon>
        <taxon>Agaricomycetes</taxon>
        <taxon>Agaricomycetidae</taxon>
        <taxon>Agaricales</taxon>
        <taxon>Agaricineae</taxon>
        <taxon>Bolbitiaceae</taxon>
        <taxon>Cyclocybe</taxon>
    </lineage>
</organism>
<dbReference type="Proteomes" id="UP000467700">
    <property type="component" value="Unassembled WGS sequence"/>
</dbReference>
<keyword evidence="1" id="KW-1133">Transmembrane helix</keyword>
<dbReference type="EMBL" id="CACVBS010000035">
    <property type="protein sequence ID" value="CAA7262132.1"/>
    <property type="molecule type" value="Genomic_DNA"/>
</dbReference>
<name>A0A8S0WPG3_CYCAE</name>
<keyword evidence="1" id="KW-0812">Transmembrane</keyword>
<gene>
    <name evidence="2" type="ORF">AAE3_LOCUS4408</name>
</gene>
<dbReference type="OrthoDB" id="2866354at2759"/>
<dbReference type="AlphaFoldDB" id="A0A8S0WPG3"/>
<accession>A0A8S0WPG3</accession>
<reference evidence="2 3" key="1">
    <citation type="submission" date="2020-01" db="EMBL/GenBank/DDBJ databases">
        <authorList>
            <person name="Gupta K D."/>
        </authorList>
    </citation>
    <scope>NUCLEOTIDE SEQUENCE [LARGE SCALE GENOMIC DNA]</scope>
</reference>